<gene>
    <name evidence="1" type="ordered locus">Fleli_3360</name>
</gene>
<dbReference type="EMBL" id="CP003345">
    <property type="protein sequence ID" value="AFM05686.1"/>
    <property type="molecule type" value="Genomic_DNA"/>
</dbReference>
<dbReference type="eggNOG" id="ENOG503412E">
    <property type="taxonomic scope" value="Bacteria"/>
</dbReference>
<dbReference type="OrthoDB" id="9842418at2"/>
<keyword evidence="2" id="KW-1185">Reference proteome</keyword>
<dbReference type="KEGG" id="fli:Fleli_3360"/>
<dbReference type="RefSeq" id="WP_014799113.1">
    <property type="nucleotide sequence ID" value="NC_018018.1"/>
</dbReference>
<evidence type="ECO:0000313" key="1">
    <source>
        <dbReference type="EMBL" id="AFM05686.1"/>
    </source>
</evidence>
<protein>
    <submittedName>
        <fullName evidence="1">Uncharacterized protein</fullName>
    </submittedName>
</protein>
<name>I4AP01_BERLS</name>
<sequence>MKKNIERVLDLLQLFLQKTVTTVAVDDVFIEESKESTLFGEEIQVYFSDNVSLKITTDDIPHFYGEGDLELKYSMNDCTQNSTFKLFCHKKITEIKVYRWRQKAICFFQPANYLVQIEFYNDNKLILSLGFFYLDKTTDKTECLITGELSIDYKNRIVTDEFKKNMRCFTITS</sequence>
<dbReference type="Proteomes" id="UP000006054">
    <property type="component" value="Chromosome"/>
</dbReference>
<dbReference type="AlphaFoldDB" id="I4AP01"/>
<proteinExistence type="predicted"/>
<accession>I4AP01</accession>
<organism evidence="1 2">
    <name type="scientific">Bernardetia litoralis (strain ATCC 23117 / DSM 6794 / NBRC 15988 / NCIMB 1366 / Fx l1 / Sio-4)</name>
    <name type="common">Flexibacter litoralis</name>
    <dbReference type="NCBI Taxonomy" id="880071"/>
    <lineage>
        <taxon>Bacteria</taxon>
        <taxon>Pseudomonadati</taxon>
        <taxon>Bacteroidota</taxon>
        <taxon>Cytophagia</taxon>
        <taxon>Cytophagales</taxon>
        <taxon>Bernardetiaceae</taxon>
        <taxon>Bernardetia</taxon>
    </lineage>
</organism>
<evidence type="ECO:0000313" key="2">
    <source>
        <dbReference type="Proteomes" id="UP000006054"/>
    </source>
</evidence>
<reference evidence="2" key="1">
    <citation type="submission" date="2012-06" db="EMBL/GenBank/DDBJ databases">
        <title>The complete genome of Flexibacter litoralis DSM 6794.</title>
        <authorList>
            <person name="Lucas S."/>
            <person name="Copeland A."/>
            <person name="Lapidus A."/>
            <person name="Glavina del Rio T."/>
            <person name="Dalin E."/>
            <person name="Tice H."/>
            <person name="Bruce D."/>
            <person name="Goodwin L."/>
            <person name="Pitluck S."/>
            <person name="Peters L."/>
            <person name="Ovchinnikova G."/>
            <person name="Lu M."/>
            <person name="Kyrpides N."/>
            <person name="Mavromatis K."/>
            <person name="Ivanova N."/>
            <person name="Brettin T."/>
            <person name="Detter J.C."/>
            <person name="Han C."/>
            <person name="Larimer F."/>
            <person name="Land M."/>
            <person name="Hauser L."/>
            <person name="Markowitz V."/>
            <person name="Cheng J.-F."/>
            <person name="Hugenholtz P."/>
            <person name="Woyke T."/>
            <person name="Wu D."/>
            <person name="Spring S."/>
            <person name="Lang E."/>
            <person name="Kopitz M."/>
            <person name="Brambilla E."/>
            <person name="Klenk H.-P."/>
            <person name="Eisen J.A."/>
        </authorList>
    </citation>
    <scope>NUCLEOTIDE SEQUENCE [LARGE SCALE GENOMIC DNA]</scope>
    <source>
        <strain evidence="2">ATCC 23117 / DSM 6794 / NBRC 15988 / NCIMB 1366 / Sio-4</strain>
    </source>
</reference>
<dbReference type="HOGENOM" id="CLU_1545353_0_0_10"/>